<keyword evidence="2" id="KW-1185">Reference proteome</keyword>
<dbReference type="AlphaFoldDB" id="A0AAP0JB32"/>
<comment type="caution">
    <text evidence="1">The sequence shown here is derived from an EMBL/GenBank/DDBJ whole genome shotgun (WGS) entry which is preliminary data.</text>
</comment>
<sequence length="98" mass="11347">MVESKIEREIWRWRENEICDEQRKKMKTGFDPVRPDTAQRGGGRVGAMGYNSRRWVITQEARRPLIEKIADMRLGDSVAPWHNMDGVESLMDGIETGN</sequence>
<dbReference type="Proteomes" id="UP001417504">
    <property type="component" value="Unassembled WGS sequence"/>
</dbReference>
<evidence type="ECO:0000313" key="2">
    <source>
        <dbReference type="Proteomes" id="UP001417504"/>
    </source>
</evidence>
<accession>A0AAP0JB32</accession>
<gene>
    <name evidence="1" type="ORF">Sjap_011195</name>
</gene>
<organism evidence="1 2">
    <name type="scientific">Stephania japonica</name>
    <dbReference type="NCBI Taxonomy" id="461633"/>
    <lineage>
        <taxon>Eukaryota</taxon>
        <taxon>Viridiplantae</taxon>
        <taxon>Streptophyta</taxon>
        <taxon>Embryophyta</taxon>
        <taxon>Tracheophyta</taxon>
        <taxon>Spermatophyta</taxon>
        <taxon>Magnoliopsida</taxon>
        <taxon>Ranunculales</taxon>
        <taxon>Menispermaceae</taxon>
        <taxon>Menispermoideae</taxon>
        <taxon>Cissampelideae</taxon>
        <taxon>Stephania</taxon>
    </lineage>
</organism>
<protein>
    <submittedName>
        <fullName evidence="1">Uncharacterized protein</fullName>
    </submittedName>
</protein>
<evidence type="ECO:0000313" key="1">
    <source>
        <dbReference type="EMBL" id="KAK9130708.1"/>
    </source>
</evidence>
<dbReference type="EMBL" id="JBBNAE010000004">
    <property type="protein sequence ID" value="KAK9130708.1"/>
    <property type="molecule type" value="Genomic_DNA"/>
</dbReference>
<name>A0AAP0JB32_9MAGN</name>
<reference evidence="1 2" key="1">
    <citation type="submission" date="2024-01" db="EMBL/GenBank/DDBJ databases">
        <title>Genome assemblies of Stephania.</title>
        <authorList>
            <person name="Yang L."/>
        </authorList>
    </citation>
    <scope>NUCLEOTIDE SEQUENCE [LARGE SCALE GENOMIC DNA]</scope>
    <source>
        <strain evidence="1">QJT</strain>
        <tissue evidence="1">Leaf</tissue>
    </source>
</reference>
<proteinExistence type="predicted"/>